<comment type="caution">
    <text evidence="3">The sequence shown here is derived from an EMBL/GenBank/DDBJ whole genome shotgun (WGS) entry which is preliminary data.</text>
</comment>
<evidence type="ECO:0000256" key="1">
    <source>
        <dbReference type="SAM" id="MobiDB-lite"/>
    </source>
</evidence>
<dbReference type="InterPro" id="IPR029058">
    <property type="entry name" value="AB_hydrolase_fold"/>
</dbReference>
<keyword evidence="2" id="KW-0812">Transmembrane</keyword>
<evidence type="ECO:0008006" key="5">
    <source>
        <dbReference type="Google" id="ProtNLM"/>
    </source>
</evidence>
<dbReference type="Proteomes" id="UP000597444">
    <property type="component" value="Unassembled WGS sequence"/>
</dbReference>
<sequence length="429" mass="46310">MLHDEPEEPSSIISARPVVKSDATSTIKSDTAQPTAASRQYTKRKHRAITFAARCVLVVLLLFGFACSVLPWGRAFVRTTLLLPSLITGSEPEPLKVMGDPVQHTQMTIPSQNGTVYLDIYAPTTPVPWLPHARSGVLILPGVGDQRGEAQLINLAQSLAQSGIIAIYMTTDTLLSNEVSAADSDGVVQAFQMLAHQPGLAGQHLGMMAFSAGVPLACLAAADPRIRDNVAYIAAFGGYFNTESAIKAVGRRAVLVDGKLEPWHPVAYSVEVLANVITGLLPFDEQIRIRAVFAPGGTPLSPQEIAHLSPGARAAYELLTGNEPDKVDANMAALPPAVRAELASLSPSRVIGEIRAPIFLLHDRNDAFLPFTESRDFAAALMQLHHEHDYVEFHIFEHVEVKSHLDLAQILGDGSRLFSVTYRVLQLAS</sequence>
<accession>A0A8J3IJJ5</accession>
<proteinExistence type="predicted"/>
<feature type="compositionally biased region" description="Polar residues" evidence="1">
    <location>
        <begin position="22"/>
        <end position="39"/>
    </location>
</feature>
<dbReference type="Gene3D" id="3.40.50.1820">
    <property type="entry name" value="alpha/beta hydrolase"/>
    <property type="match status" value="2"/>
</dbReference>
<evidence type="ECO:0000313" key="3">
    <source>
        <dbReference type="EMBL" id="GHO91950.1"/>
    </source>
</evidence>
<dbReference type="RefSeq" id="WP_220202816.1">
    <property type="nucleotide sequence ID" value="NZ_BNJK01000001.1"/>
</dbReference>
<gene>
    <name evidence="3" type="ORF">KSF_019980</name>
</gene>
<dbReference type="AlphaFoldDB" id="A0A8J3IJJ5"/>
<evidence type="ECO:0000256" key="2">
    <source>
        <dbReference type="SAM" id="Phobius"/>
    </source>
</evidence>
<keyword evidence="4" id="KW-1185">Reference proteome</keyword>
<name>A0A8J3IJJ5_9CHLR</name>
<reference evidence="3" key="1">
    <citation type="submission" date="2020-10" db="EMBL/GenBank/DDBJ databases">
        <title>Taxonomic study of unclassified bacteria belonging to the class Ktedonobacteria.</title>
        <authorList>
            <person name="Yabe S."/>
            <person name="Wang C.M."/>
            <person name="Zheng Y."/>
            <person name="Sakai Y."/>
            <person name="Cavaletti L."/>
            <person name="Monciardini P."/>
            <person name="Donadio S."/>
        </authorList>
    </citation>
    <scope>NUCLEOTIDE SEQUENCE</scope>
    <source>
        <strain evidence="3">ID150040</strain>
    </source>
</reference>
<dbReference type="SUPFAM" id="SSF53474">
    <property type="entry name" value="alpha/beta-Hydrolases"/>
    <property type="match status" value="1"/>
</dbReference>
<feature type="transmembrane region" description="Helical" evidence="2">
    <location>
        <begin position="51"/>
        <end position="73"/>
    </location>
</feature>
<organism evidence="3 4">
    <name type="scientific">Reticulibacter mediterranei</name>
    <dbReference type="NCBI Taxonomy" id="2778369"/>
    <lineage>
        <taxon>Bacteria</taxon>
        <taxon>Bacillati</taxon>
        <taxon>Chloroflexota</taxon>
        <taxon>Ktedonobacteria</taxon>
        <taxon>Ktedonobacterales</taxon>
        <taxon>Reticulibacteraceae</taxon>
        <taxon>Reticulibacter</taxon>
    </lineage>
</organism>
<feature type="region of interest" description="Disordered" evidence="1">
    <location>
        <begin position="1"/>
        <end position="39"/>
    </location>
</feature>
<evidence type="ECO:0000313" key="4">
    <source>
        <dbReference type="Proteomes" id="UP000597444"/>
    </source>
</evidence>
<keyword evidence="2" id="KW-1133">Transmembrane helix</keyword>
<dbReference type="EMBL" id="BNJK01000001">
    <property type="protein sequence ID" value="GHO91950.1"/>
    <property type="molecule type" value="Genomic_DNA"/>
</dbReference>
<keyword evidence="2" id="KW-0472">Membrane</keyword>
<protein>
    <recommendedName>
        <fullName evidence="5">Alpha/beta hydrolase</fullName>
    </recommendedName>
</protein>